<dbReference type="Proteomes" id="UP001237642">
    <property type="component" value="Unassembled WGS sequence"/>
</dbReference>
<protein>
    <submittedName>
        <fullName evidence="1">Uncharacterized protein</fullName>
    </submittedName>
</protein>
<name>A0AAD8HH58_9APIA</name>
<organism evidence="1 2">
    <name type="scientific">Heracleum sosnowskyi</name>
    <dbReference type="NCBI Taxonomy" id="360622"/>
    <lineage>
        <taxon>Eukaryota</taxon>
        <taxon>Viridiplantae</taxon>
        <taxon>Streptophyta</taxon>
        <taxon>Embryophyta</taxon>
        <taxon>Tracheophyta</taxon>
        <taxon>Spermatophyta</taxon>
        <taxon>Magnoliopsida</taxon>
        <taxon>eudicotyledons</taxon>
        <taxon>Gunneridae</taxon>
        <taxon>Pentapetalae</taxon>
        <taxon>asterids</taxon>
        <taxon>campanulids</taxon>
        <taxon>Apiales</taxon>
        <taxon>Apiaceae</taxon>
        <taxon>Apioideae</taxon>
        <taxon>apioid superclade</taxon>
        <taxon>Tordylieae</taxon>
        <taxon>Tordyliinae</taxon>
        <taxon>Heracleum</taxon>
    </lineage>
</organism>
<gene>
    <name evidence="1" type="ORF">POM88_042710</name>
</gene>
<dbReference type="AlphaFoldDB" id="A0AAD8HH58"/>
<proteinExistence type="predicted"/>
<sequence>MEANCIEKNICFFPFHHRRDKAFVKDSQPWHFDDHALALADVKESREKQVALTGNENIELEGEGNKTKVAVICDQEDNAGEKSEKYSKIQARSGEVLVENAPVVHSSP</sequence>
<accession>A0AAD8HH58</accession>
<reference evidence="1" key="1">
    <citation type="submission" date="2023-02" db="EMBL/GenBank/DDBJ databases">
        <title>Genome of toxic invasive species Heracleum sosnowskyi carries increased number of genes despite the absence of recent whole-genome duplications.</title>
        <authorList>
            <person name="Schelkunov M."/>
            <person name="Shtratnikova V."/>
            <person name="Makarenko M."/>
            <person name="Klepikova A."/>
            <person name="Omelchenko D."/>
            <person name="Novikova G."/>
            <person name="Obukhova E."/>
            <person name="Bogdanov V."/>
            <person name="Penin A."/>
            <person name="Logacheva M."/>
        </authorList>
    </citation>
    <scope>NUCLEOTIDE SEQUENCE</scope>
    <source>
        <strain evidence="1">Hsosn_3</strain>
        <tissue evidence="1">Leaf</tissue>
    </source>
</reference>
<keyword evidence="2" id="KW-1185">Reference proteome</keyword>
<dbReference type="EMBL" id="JAUIZM010000009">
    <property type="protein sequence ID" value="KAK1367149.1"/>
    <property type="molecule type" value="Genomic_DNA"/>
</dbReference>
<reference evidence="1" key="2">
    <citation type="submission" date="2023-05" db="EMBL/GenBank/DDBJ databases">
        <authorList>
            <person name="Schelkunov M.I."/>
        </authorList>
    </citation>
    <scope>NUCLEOTIDE SEQUENCE</scope>
    <source>
        <strain evidence="1">Hsosn_3</strain>
        <tissue evidence="1">Leaf</tissue>
    </source>
</reference>
<comment type="caution">
    <text evidence="1">The sequence shown here is derived from an EMBL/GenBank/DDBJ whole genome shotgun (WGS) entry which is preliminary data.</text>
</comment>
<evidence type="ECO:0000313" key="2">
    <source>
        <dbReference type="Proteomes" id="UP001237642"/>
    </source>
</evidence>
<evidence type="ECO:0000313" key="1">
    <source>
        <dbReference type="EMBL" id="KAK1367149.1"/>
    </source>
</evidence>